<dbReference type="RefSeq" id="WP_137712750.1">
    <property type="nucleotide sequence ID" value="NZ_CP034035.1"/>
</dbReference>
<dbReference type="Pfam" id="PF03807">
    <property type="entry name" value="F420_oxidored"/>
    <property type="match status" value="1"/>
</dbReference>
<dbReference type="Gene3D" id="3.40.50.720">
    <property type="entry name" value="NAD(P)-binding Rossmann-like Domain"/>
    <property type="match status" value="1"/>
</dbReference>
<dbReference type="EMBL" id="CP034035">
    <property type="protein sequence ID" value="QCR07681.1"/>
    <property type="molecule type" value="Genomic_DNA"/>
</dbReference>
<dbReference type="KEGG" id="brb:EH207_03475"/>
<name>A0A4P8QLA4_9GAMM</name>
<keyword evidence="4" id="KW-1185">Reference proteome</keyword>
<reference evidence="3 4" key="1">
    <citation type="submission" date="2018-11" db="EMBL/GenBank/DDBJ databases">
        <title>Genome sequences of Brenneria nigrifluens and Brenneria rubrifaciens.</title>
        <authorList>
            <person name="Poret-Peterson A.T."/>
            <person name="McClean A.E."/>
            <person name="Kluepfel D.A."/>
        </authorList>
    </citation>
    <scope>NUCLEOTIDE SEQUENCE [LARGE SCALE GENOMIC DNA]</scope>
    <source>
        <strain evidence="3 4">6D370</strain>
    </source>
</reference>
<sequence length="223" mass="24342">MNIGIIGAGAMAQAIALNAVRSGHSVMLSNTRGAGSLSYIARDLECQAGTPSEAAIFGDIVIVAVPLYAAPYLPKEYLKDKVVIDPLNYFPHRDGNIADLKNGVLTTSELLARYLPEAIIVKAFNSITVEDLRCDARPEGAQDRRAIPLAGDNAAAKLKVAEFIHGLGFDTVDAGLLKDSWRFERYRPVYCVALKKETLEKNLFATTRDTWVSDGYWILNRGV</sequence>
<evidence type="ECO:0000259" key="2">
    <source>
        <dbReference type="Pfam" id="PF03807"/>
    </source>
</evidence>
<dbReference type="InterPro" id="IPR036291">
    <property type="entry name" value="NAD(P)-bd_dom_sf"/>
</dbReference>
<dbReference type="GO" id="GO:0016491">
    <property type="term" value="F:oxidoreductase activity"/>
    <property type="evidence" value="ECO:0007669"/>
    <property type="project" value="UniProtKB-KW"/>
</dbReference>
<evidence type="ECO:0000313" key="3">
    <source>
        <dbReference type="EMBL" id="QCR07681.1"/>
    </source>
</evidence>
<dbReference type="InterPro" id="IPR051267">
    <property type="entry name" value="STEAP_metalloreductase"/>
</dbReference>
<evidence type="ECO:0000256" key="1">
    <source>
        <dbReference type="ARBA" id="ARBA00023002"/>
    </source>
</evidence>
<dbReference type="InterPro" id="IPR028939">
    <property type="entry name" value="P5C_Rdtase_cat_N"/>
</dbReference>
<dbReference type="Proteomes" id="UP000299580">
    <property type="component" value="Chromosome"/>
</dbReference>
<proteinExistence type="predicted"/>
<dbReference type="AlphaFoldDB" id="A0A4P8QLA4"/>
<organism evidence="3 4">
    <name type="scientific">Brenneria rubrifaciens</name>
    <dbReference type="NCBI Taxonomy" id="55213"/>
    <lineage>
        <taxon>Bacteria</taxon>
        <taxon>Pseudomonadati</taxon>
        <taxon>Pseudomonadota</taxon>
        <taxon>Gammaproteobacteria</taxon>
        <taxon>Enterobacterales</taxon>
        <taxon>Pectobacteriaceae</taxon>
        <taxon>Brenneria</taxon>
    </lineage>
</organism>
<keyword evidence="1" id="KW-0560">Oxidoreductase</keyword>
<dbReference type="PANTHER" id="PTHR14239">
    <property type="entry name" value="DUDULIN-RELATED"/>
    <property type="match status" value="1"/>
</dbReference>
<dbReference type="SUPFAM" id="SSF51735">
    <property type="entry name" value="NAD(P)-binding Rossmann-fold domains"/>
    <property type="match status" value="1"/>
</dbReference>
<feature type="domain" description="Pyrroline-5-carboxylate reductase catalytic N-terminal" evidence="2">
    <location>
        <begin position="3"/>
        <end position="89"/>
    </location>
</feature>
<evidence type="ECO:0000313" key="4">
    <source>
        <dbReference type="Proteomes" id="UP000299580"/>
    </source>
</evidence>
<gene>
    <name evidence="3" type="ORF">EH207_03475</name>
</gene>
<protein>
    <submittedName>
        <fullName evidence="3">NADP oxidoreductase</fullName>
    </submittedName>
</protein>
<accession>A0A4P8QLA4</accession>
<dbReference type="OrthoDB" id="1523398at2"/>